<accession>A0A6U3X987</accession>
<evidence type="ECO:0000256" key="1">
    <source>
        <dbReference type="PROSITE-ProRule" id="PRU00325"/>
    </source>
</evidence>
<name>A0A6U3X987_9STRA</name>
<evidence type="ECO:0000313" key="4">
    <source>
        <dbReference type="EMBL" id="CAD9466304.1"/>
    </source>
</evidence>
<evidence type="ECO:0000259" key="2">
    <source>
        <dbReference type="PROSITE" id="PS50966"/>
    </source>
</evidence>
<reference evidence="4" key="1">
    <citation type="submission" date="2021-01" db="EMBL/GenBank/DDBJ databases">
        <authorList>
            <person name="Corre E."/>
            <person name="Pelletier E."/>
            <person name="Niang G."/>
            <person name="Scheremetjew M."/>
            <person name="Finn R."/>
            <person name="Kale V."/>
            <person name="Holt S."/>
            <person name="Cochrane G."/>
            <person name="Meng A."/>
            <person name="Brown T."/>
            <person name="Cohen L."/>
        </authorList>
    </citation>
    <scope>NUCLEOTIDE SEQUENCE</scope>
    <source>
        <strain evidence="4">CCMP1381</strain>
    </source>
</reference>
<keyword evidence="1" id="KW-0479">Metal-binding</keyword>
<keyword evidence="1" id="KW-0863">Zinc-finger</keyword>
<evidence type="ECO:0000313" key="3">
    <source>
        <dbReference type="EMBL" id="CAD9466302.1"/>
    </source>
</evidence>
<dbReference type="EMBL" id="HBGS01050366">
    <property type="protein sequence ID" value="CAD9466304.1"/>
    <property type="molecule type" value="Transcribed_RNA"/>
</dbReference>
<dbReference type="PROSITE" id="PS50966">
    <property type="entry name" value="ZF_SWIM"/>
    <property type="match status" value="1"/>
</dbReference>
<dbReference type="GO" id="GO:0008270">
    <property type="term" value="F:zinc ion binding"/>
    <property type="evidence" value="ECO:0007669"/>
    <property type="project" value="UniProtKB-KW"/>
</dbReference>
<feature type="domain" description="SWIM-type" evidence="2">
    <location>
        <begin position="410"/>
        <end position="446"/>
    </location>
</feature>
<sequence>MDYGKVITPVVHKGLLEPLGHLGASMLFHSDNVELGAAELAQDFGNGRGSHCNDVDIYDIRGRTNDIRGRTNDMIFHIQGRSYPIQIPMNLETFVLATPGDGATHMLTDFAPMARNAGANIWRDGAFIWGMCAEHVSGRWFDKHKALFNDQANRKKMNKDFQDYKNCTIYLLAKRGVLFAKMMDKWRGYGEAKLVEKFSSTWAHIPCTRVEINHNALVPGGMPADNNGAESTNRWHKDFAKQMRYIGEAYVHELAKWVHHKSVIDVAFGATLHQAVCSFKFHDAVLQMNTNPCSPVDIAFRSADGRFVITSQRFLNILERHPTQPKTAQAYINLVKSPMQGFVGQSQLSHVHQFLKGMHDPAAHCENRTFDQCVAWSTQFYIMTPIPEGNYLLGLFNRLTNSKMGLGVTYAQLLALGHDGLMSCSCSSFLHRAWCIHACVCAFKRKIIVGFPQNKDPTPRKRKGVGCAPVMKKANWDHDYEVADDDMIADCVVIEVSD</sequence>
<gene>
    <name evidence="3" type="ORF">DSPE1174_LOCUS26187</name>
    <name evidence="4" type="ORF">DSPE1174_LOCUS26188</name>
</gene>
<proteinExistence type="predicted"/>
<dbReference type="EMBL" id="HBGS01050365">
    <property type="protein sequence ID" value="CAD9466302.1"/>
    <property type="molecule type" value="Transcribed_RNA"/>
</dbReference>
<organism evidence="4">
    <name type="scientific">Octactis speculum</name>
    <dbReference type="NCBI Taxonomy" id="3111310"/>
    <lineage>
        <taxon>Eukaryota</taxon>
        <taxon>Sar</taxon>
        <taxon>Stramenopiles</taxon>
        <taxon>Ochrophyta</taxon>
        <taxon>Dictyochophyceae</taxon>
        <taxon>Dictyochales</taxon>
        <taxon>Dictyochaceae</taxon>
        <taxon>Octactis</taxon>
    </lineage>
</organism>
<dbReference type="InterPro" id="IPR007527">
    <property type="entry name" value="Znf_SWIM"/>
</dbReference>
<protein>
    <recommendedName>
        <fullName evidence="2">SWIM-type domain-containing protein</fullName>
    </recommendedName>
</protein>
<dbReference type="AlphaFoldDB" id="A0A6U3X987"/>
<keyword evidence="1" id="KW-0862">Zinc</keyword>